<evidence type="ECO:0000313" key="7">
    <source>
        <dbReference type="Proteomes" id="UP000287547"/>
    </source>
</evidence>
<evidence type="ECO:0000256" key="2">
    <source>
        <dbReference type="ARBA" id="ARBA00023125"/>
    </source>
</evidence>
<dbReference type="PANTHER" id="PTHR46796">
    <property type="entry name" value="HTH-TYPE TRANSCRIPTIONAL ACTIVATOR RHAS-RELATED"/>
    <property type="match status" value="1"/>
</dbReference>
<evidence type="ECO:0000256" key="4">
    <source>
        <dbReference type="SAM" id="MobiDB-lite"/>
    </source>
</evidence>
<dbReference type="InterPro" id="IPR018060">
    <property type="entry name" value="HTH_AraC"/>
</dbReference>
<proteinExistence type="predicted"/>
<reference evidence="6 7" key="1">
    <citation type="submission" date="2018-05" db="EMBL/GenBank/DDBJ databases">
        <title>Evolution of GPA BGCs.</title>
        <authorList>
            <person name="Waglechner N."/>
            <person name="Wright G.D."/>
        </authorList>
    </citation>
    <scope>NUCLEOTIDE SEQUENCE [LARGE SCALE GENOMIC DNA]</scope>
    <source>
        <strain evidence="6 7">A82846</strain>
    </source>
</reference>
<sequence length="291" mass="32077">MDLLSDVIAVTRTGEPRSAKIAWRAPWSHWFDPVPGAAGFQVILHGTCWLTRPGHQPLELREGDVLLMTHGQGHTLSSDPATHATGAQTVTLCGAYELDPTRAHPLLLTLPETIHLPARLGIDLRLAIELLSAELTEPRLGTDALIPALLESLLVYILRTWFAAEDSPGWAHALRDPVIASALHAMHQNPAHPWTVATLAAAAGLSRAPFARRFTEKVGQPPLTYLTWWRMTIAAQMLRDTTEPLAVIARKVGYASEFAFATAFKRQFGSPPGKYRRRNHERARANSKLEP</sequence>
<dbReference type="Proteomes" id="UP000287547">
    <property type="component" value="Unassembled WGS sequence"/>
</dbReference>
<keyword evidence="2" id="KW-0238">DNA-binding</keyword>
<name>A0A428ZUK5_KIBAR</name>
<evidence type="ECO:0000256" key="3">
    <source>
        <dbReference type="ARBA" id="ARBA00023163"/>
    </source>
</evidence>
<accession>A0A428ZUK5</accession>
<dbReference type="InterPro" id="IPR018062">
    <property type="entry name" value="HTH_AraC-typ_CS"/>
</dbReference>
<dbReference type="InterPro" id="IPR020449">
    <property type="entry name" value="Tscrpt_reg_AraC-type_HTH"/>
</dbReference>
<dbReference type="AlphaFoldDB" id="A0A428ZUK5"/>
<evidence type="ECO:0000259" key="5">
    <source>
        <dbReference type="PROSITE" id="PS01124"/>
    </source>
</evidence>
<dbReference type="SMART" id="SM00342">
    <property type="entry name" value="HTH_ARAC"/>
    <property type="match status" value="1"/>
</dbReference>
<dbReference type="Pfam" id="PF12852">
    <property type="entry name" value="Cupin_6"/>
    <property type="match status" value="1"/>
</dbReference>
<keyword evidence="1" id="KW-0805">Transcription regulation</keyword>
<gene>
    <name evidence="6" type="ORF">DMH04_01640</name>
</gene>
<dbReference type="Pfam" id="PF12833">
    <property type="entry name" value="HTH_18"/>
    <property type="match status" value="1"/>
</dbReference>
<dbReference type="PRINTS" id="PR00032">
    <property type="entry name" value="HTHARAC"/>
</dbReference>
<dbReference type="PROSITE" id="PS01124">
    <property type="entry name" value="HTH_ARAC_FAMILY_2"/>
    <property type="match status" value="1"/>
</dbReference>
<dbReference type="GO" id="GO:0043565">
    <property type="term" value="F:sequence-specific DNA binding"/>
    <property type="evidence" value="ECO:0007669"/>
    <property type="project" value="InterPro"/>
</dbReference>
<evidence type="ECO:0000313" key="6">
    <source>
        <dbReference type="EMBL" id="RSM91702.1"/>
    </source>
</evidence>
<dbReference type="InterPro" id="IPR032783">
    <property type="entry name" value="AraC_lig"/>
</dbReference>
<dbReference type="InterPro" id="IPR009057">
    <property type="entry name" value="Homeodomain-like_sf"/>
</dbReference>
<dbReference type="InterPro" id="IPR050204">
    <property type="entry name" value="AraC_XylS_family_regulators"/>
</dbReference>
<feature type="region of interest" description="Disordered" evidence="4">
    <location>
        <begin position="269"/>
        <end position="291"/>
    </location>
</feature>
<dbReference type="EMBL" id="QHKI01000001">
    <property type="protein sequence ID" value="RSM91702.1"/>
    <property type="molecule type" value="Genomic_DNA"/>
</dbReference>
<keyword evidence="3" id="KW-0804">Transcription</keyword>
<protein>
    <submittedName>
        <fullName evidence="6">AraC family transcriptional regulator</fullName>
    </submittedName>
</protein>
<dbReference type="OrthoDB" id="241790at2"/>
<dbReference type="GO" id="GO:0003700">
    <property type="term" value="F:DNA-binding transcription factor activity"/>
    <property type="evidence" value="ECO:0007669"/>
    <property type="project" value="InterPro"/>
</dbReference>
<evidence type="ECO:0000256" key="1">
    <source>
        <dbReference type="ARBA" id="ARBA00023015"/>
    </source>
</evidence>
<dbReference type="PROSITE" id="PS00041">
    <property type="entry name" value="HTH_ARAC_FAMILY_1"/>
    <property type="match status" value="1"/>
</dbReference>
<organism evidence="6 7">
    <name type="scientific">Kibdelosporangium aridum</name>
    <dbReference type="NCBI Taxonomy" id="2030"/>
    <lineage>
        <taxon>Bacteria</taxon>
        <taxon>Bacillati</taxon>
        <taxon>Actinomycetota</taxon>
        <taxon>Actinomycetes</taxon>
        <taxon>Pseudonocardiales</taxon>
        <taxon>Pseudonocardiaceae</taxon>
        <taxon>Kibdelosporangium</taxon>
    </lineage>
</organism>
<feature type="domain" description="HTH araC/xylS-type" evidence="5">
    <location>
        <begin position="180"/>
        <end position="278"/>
    </location>
</feature>
<dbReference type="Gene3D" id="1.10.10.60">
    <property type="entry name" value="Homeodomain-like"/>
    <property type="match status" value="2"/>
</dbReference>
<comment type="caution">
    <text evidence="6">The sequence shown here is derived from an EMBL/GenBank/DDBJ whole genome shotgun (WGS) entry which is preliminary data.</text>
</comment>
<feature type="compositionally biased region" description="Basic and acidic residues" evidence="4">
    <location>
        <begin position="282"/>
        <end position="291"/>
    </location>
</feature>
<dbReference type="PANTHER" id="PTHR46796:SF13">
    <property type="entry name" value="HTH-TYPE TRANSCRIPTIONAL ACTIVATOR RHAS"/>
    <property type="match status" value="1"/>
</dbReference>
<dbReference type="SUPFAM" id="SSF46689">
    <property type="entry name" value="Homeodomain-like"/>
    <property type="match status" value="2"/>
</dbReference>